<dbReference type="EMBL" id="JASCZI010211453">
    <property type="protein sequence ID" value="MED6191658.1"/>
    <property type="molecule type" value="Genomic_DNA"/>
</dbReference>
<feature type="region of interest" description="Disordered" evidence="1">
    <location>
        <begin position="42"/>
        <end position="71"/>
    </location>
</feature>
<dbReference type="PANTHER" id="PTHR37177:SF4">
    <property type="entry name" value="PROTEIN PSY1"/>
    <property type="match status" value="1"/>
</dbReference>
<comment type="caution">
    <text evidence="2">The sequence shown here is derived from an EMBL/GenBank/DDBJ whole genome shotgun (WGS) entry which is preliminary data.</text>
</comment>
<protein>
    <submittedName>
        <fullName evidence="2">Uncharacterized protein</fullName>
    </submittedName>
</protein>
<dbReference type="PANTHER" id="PTHR37177">
    <property type="entry name" value="PROTEIN PSY1"/>
    <property type="match status" value="1"/>
</dbReference>
<dbReference type="InterPro" id="IPR034430">
    <property type="entry name" value="PSY"/>
</dbReference>
<name>A0ABU6X4W4_9FABA</name>
<evidence type="ECO:0000313" key="3">
    <source>
        <dbReference type="Proteomes" id="UP001341840"/>
    </source>
</evidence>
<gene>
    <name evidence="2" type="ORF">PIB30_002468</name>
</gene>
<proteinExistence type="predicted"/>
<sequence length="71" mass="7930">MMMIAFSMLCVNARDTLFFSSKYEGSIGERTLLTIELEDYGEPTANHGHDPAFNKAGGRDDHSHVGRNRRG</sequence>
<evidence type="ECO:0000256" key="1">
    <source>
        <dbReference type="SAM" id="MobiDB-lite"/>
    </source>
</evidence>
<organism evidence="2 3">
    <name type="scientific">Stylosanthes scabra</name>
    <dbReference type="NCBI Taxonomy" id="79078"/>
    <lineage>
        <taxon>Eukaryota</taxon>
        <taxon>Viridiplantae</taxon>
        <taxon>Streptophyta</taxon>
        <taxon>Embryophyta</taxon>
        <taxon>Tracheophyta</taxon>
        <taxon>Spermatophyta</taxon>
        <taxon>Magnoliopsida</taxon>
        <taxon>eudicotyledons</taxon>
        <taxon>Gunneridae</taxon>
        <taxon>Pentapetalae</taxon>
        <taxon>rosids</taxon>
        <taxon>fabids</taxon>
        <taxon>Fabales</taxon>
        <taxon>Fabaceae</taxon>
        <taxon>Papilionoideae</taxon>
        <taxon>50 kb inversion clade</taxon>
        <taxon>dalbergioids sensu lato</taxon>
        <taxon>Dalbergieae</taxon>
        <taxon>Pterocarpus clade</taxon>
        <taxon>Stylosanthes</taxon>
    </lineage>
</organism>
<evidence type="ECO:0000313" key="2">
    <source>
        <dbReference type="EMBL" id="MED6191658.1"/>
    </source>
</evidence>
<accession>A0ABU6X4W4</accession>
<reference evidence="2 3" key="1">
    <citation type="journal article" date="2023" name="Plants (Basel)">
        <title>Bridging the Gap: Combining Genomics and Transcriptomics Approaches to Understand Stylosanthes scabra, an Orphan Legume from the Brazilian Caatinga.</title>
        <authorList>
            <person name="Ferreira-Neto J.R.C."/>
            <person name="da Silva M.D."/>
            <person name="Binneck E."/>
            <person name="de Melo N.F."/>
            <person name="da Silva R.H."/>
            <person name="de Melo A.L.T.M."/>
            <person name="Pandolfi V."/>
            <person name="Bustamante F.O."/>
            <person name="Brasileiro-Vidal A.C."/>
            <person name="Benko-Iseppon A.M."/>
        </authorList>
    </citation>
    <scope>NUCLEOTIDE SEQUENCE [LARGE SCALE GENOMIC DNA]</scope>
    <source>
        <tissue evidence="2">Leaves</tissue>
    </source>
</reference>
<keyword evidence="3" id="KW-1185">Reference proteome</keyword>
<dbReference type="Proteomes" id="UP001341840">
    <property type="component" value="Unassembled WGS sequence"/>
</dbReference>
<feature type="compositionally biased region" description="Basic and acidic residues" evidence="1">
    <location>
        <begin position="47"/>
        <end position="64"/>
    </location>
</feature>